<dbReference type="EMBL" id="DYUE01000174">
    <property type="protein sequence ID" value="HJG91598.1"/>
    <property type="molecule type" value="Genomic_DNA"/>
</dbReference>
<sequence>MSARFVGIDLAAQARGTGVAVLAEDLEGVRIERAVRGAEDEHLLEVLEGALKVGVDVPLGWPRGFVELLGAHAAGELPAPESTGGAWRRGLAMRATDLAVHERTGLTPLSVSTDRIAHPALRWAGIEARLRVLGVDVSRDGSGVLCEVYPAAALRQWGLPHRGYKGARHAAARAVLLAALEEALPWLDWNGHRAVCEAHDDALDAVLAALVAREVEAGRAVGPSSRERELALQEGWIWLPRPGDLPRGPGSAMG</sequence>
<evidence type="ECO:0000313" key="2">
    <source>
        <dbReference type="Proteomes" id="UP000742460"/>
    </source>
</evidence>
<proteinExistence type="predicted"/>
<name>A0A921SX94_9MICO</name>
<protein>
    <submittedName>
        <fullName evidence="1">DUF429 domain-containing protein</fullName>
    </submittedName>
</protein>
<evidence type="ECO:0000313" key="1">
    <source>
        <dbReference type="EMBL" id="HJG91598.1"/>
    </source>
</evidence>
<dbReference type="Pfam" id="PF04250">
    <property type="entry name" value="DUF429"/>
    <property type="match status" value="1"/>
</dbReference>
<dbReference type="AlphaFoldDB" id="A0A921SX94"/>
<organism evidence="1 2">
    <name type="scientific">Brachybacterium massiliense</name>
    <dbReference type="NCBI Taxonomy" id="1755098"/>
    <lineage>
        <taxon>Bacteria</taxon>
        <taxon>Bacillati</taxon>
        <taxon>Actinomycetota</taxon>
        <taxon>Actinomycetes</taxon>
        <taxon>Micrococcales</taxon>
        <taxon>Dermabacteraceae</taxon>
        <taxon>Brachybacterium</taxon>
    </lineage>
</organism>
<reference evidence="1" key="2">
    <citation type="submission" date="2021-09" db="EMBL/GenBank/DDBJ databases">
        <authorList>
            <person name="Gilroy R."/>
        </authorList>
    </citation>
    <scope>NUCLEOTIDE SEQUENCE</scope>
    <source>
        <strain evidence="1">ChiGjej5B5-22894</strain>
    </source>
</reference>
<comment type="caution">
    <text evidence="1">The sequence shown here is derived from an EMBL/GenBank/DDBJ whole genome shotgun (WGS) entry which is preliminary data.</text>
</comment>
<dbReference type="Proteomes" id="UP000742460">
    <property type="component" value="Unassembled WGS sequence"/>
</dbReference>
<reference evidence="1" key="1">
    <citation type="journal article" date="2021" name="PeerJ">
        <title>Extensive microbial diversity within the chicken gut microbiome revealed by metagenomics and culture.</title>
        <authorList>
            <person name="Gilroy R."/>
            <person name="Ravi A."/>
            <person name="Getino M."/>
            <person name="Pursley I."/>
            <person name="Horton D.L."/>
            <person name="Alikhan N.F."/>
            <person name="Baker D."/>
            <person name="Gharbi K."/>
            <person name="Hall N."/>
            <person name="Watson M."/>
            <person name="Adriaenssens E.M."/>
            <person name="Foster-Nyarko E."/>
            <person name="Jarju S."/>
            <person name="Secka A."/>
            <person name="Antonio M."/>
            <person name="Oren A."/>
            <person name="Chaudhuri R.R."/>
            <person name="La Ragione R."/>
            <person name="Hildebrand F."/>
            <person name="Pallen M.J."/>
        </authorList>
    </citation>
    <scope>NUCLEOTIDE SEQUENCE</scope>
    <source>
        <strain evidence="1">ChiGjej5B5-22894</strain>
    </source>
</reference>
<gene>
    <name evidence="1" type="ORF">K8V81_07715</name>
</gene>
<dbReference type="InterPro" id="IPR007362">
    <property type="entry name" value="DUF429"/>
</dbReference>
<accession>A0A921SX94</accession>